<evidence type="ECO:0000313" key="2">
    <source>
        <dbReference type="Proteomes" id="UP000002217"/>
    </source>
</evidence>
<protein>
    <submittedName>
        <fullName evidence="1">Uncharacterized protein</fullName>
    </submittedName>
</protein>
<dbReference type="RefSeq" id="WP_015759097.1">
    <property type="nucleotide sequence ID" value="NC_013216.1"/>
</dbReference>
<name>C8VWP7_DESAS</name>
<sequence>MKYIYRENLKKEAWEALQLYNLKDPRDLNHAVHYAETILRTWYYRSRQIARREKRTHPGFKVYVAAIMADSKQSFEPSIRKKLIKSYGKKPGKIQPGCSVWVGDPLKR</sequence>
<dbReference type="KEGG" id="dae:Dtox_3703"/>
<dbReference type="EMBL" id="CP001720">
    <property type="protein sequence ID" value="ACV64411.1"/>
    <property type="molecule type" value="Genomic_DNA"/>
</dbReference>
<keyword evidence="2" id="KW-1185">Reference proteome</keyword>
<proteinExistence type="predicted"/>
<gene>
    <name evidence="1" type="ordered locus">Dtox_3703</name>
</gene>
<evidence type="ECO:0000313" key="1">
    <source>
        <dbReference type="EMBL" id="ACV64411.1"/>
    </source>
</evidence>
<dbReference type="AlphaFoldDB" id="C8VWP7"/>
<dbReference type="STRING" id="485916.Dtox_3703"/>
<dbReference type="Proteomes" id="UP000002217">
    <property type="component" value="Chromosome"/>
</dbReference>
<reference evidence="1 2" key="1">
    <citation type="journal article" date="2009" name="Stand. Genomic Sci.">
        <title>Complete genome sequence of Desulfotomaculum acetoxidans type strain (5575).</title>
        <authorList>
            <person name="Spring S."/>
            <person name="Lapidus A."/>
            <person name="Schroder M."/>
            <person name="Gleim D."/>
            <person name="Sims D."/>
            <person name="Meincke L."/>
            <person name="Glavina Del Rio T."/>
            <person name="Tice H."/>
            <person name="Copeland A."/>
            <person name="Cheng J.F."/>
            <person name="Lucas S."/>
            <person name="Chen F."/>
            <person name="Nolan M."/>
            <person name="Bruce D."/>
            <person name="Goodwin L."/>
            <person name="Pitluck S."/>
            <person name="Ivanova N."/>
            <person name="Mavromatis K."/>
            <person name="Mikhailova N."/>
            <person name="Pati A."/>
            <person name="Chen A."/>
            <person name="Palaniappan K."/>
            <person name="Land M."/>
            <person name="Hauser L."/>
            <person name="Chang Y.J."/>
            <person name="Jeffries C.D."/>
            <person name="Chain P."/>
            <person name="Saunders E."/>
            <person name="Brettin T."/>
            <person name="Detter J.C."/>
            <person name="Goker M."/>
            <person name="Bristow J."/>
            <person name="Eisen J.A."/>
            <person name="Markowitz V."/>
            <person name="Hugenholtz P."/>
            <person name="Kyrpides N.C."/>
            <person name="Klenk H.P."/>
            <person name="Han C."/>
        </authorList>
    </citation>
    <scope>NUCLEOTIDE SEQUENCE [LARGE SCALE GENOMIC DNA]</scope>
    <source>
        <strain evidence="2">ATCC 49208 / DSM 771 / VKM B-1644</strain>
    </source>
</reference>
<organism evidence="1 2">
    <name type="scientific">Desulfofarcimen acetoxidans (strain ATCC 49208 / DSM 771 / KCTC 5769 / VKM B-1644 / 5575)</name>
    <name type="common">Desulfotomaculum acetoxidans</name>
    <dbReference type="NCBI Taxonomy" id="485916"/>
    <lineage>
        <taxon>Bacteria</taxon>
        <taxon>Bacillati</taxon>
        <taxon>Bacillota</taxon>
        <taxon>Clostridia</taxon>
        <taxon>Eubacteriales</taxon>
        <taxon>Peptococcaceae</taxon>
        <taxon>Desulfofarcimen</taxon>
    </lineage>
</organism>
<accession>C8VWP7</accession>
<dbReference type="HOGENOM" id="CLU_2192745_0_0_9"/>